<gene>
    <name evidence="1" type="ORF">OBE_05001</name>
</gene>
<feature type="non-terminal residue" evidence="1">
    <location>
        <position position="1"/>
    </location>
</feature>
<name>K1T5G6_9ZZZZ</name>
<accession>K1T5G6</accession>
<dbReference type="EMBL" id="AJWZ01003411">
    <property type="protein sequence ID" value="EKC68312.1"/>
    <property type="molecule type" value="Genomic_DNA"/>
</dbReference>
<dbReference type="AlphaFoldDB" id="K1T5G6"/>
<proteinExistence type="predicted"/>
<protein>
    <submittedName>
        <fullName evidence="1">Uncharacterized protein</fullName>
    </submittedName>
</protein>
<organism evidence="1">
    <name type="scientific">human gut metagenome</name>
    <dbReference type="NCBI Taxonomy" id="408170"/>
    <lineage>
        <taxon>unclassified sequences</taxon>
        <taxon>metagenomes</taxon>
        <taxon>organismal metagenomes</taxon>
    </lineage>
</organism>
<evidence type="ECO:0000313" key="1">
    <source>
        <dbReference type="EMBL" id="EKC68312.1"/>
    </source>
</evidence>
<comment type="caution">
    <text evidence="1">The sequence shown here is derived from an EMBL/GenBank/DDBJ whole genome shotgun (WGS) entry which is preliminary data.</text>
</comment>
<sequence>RELAAVGQQVVSLSEEFRQRW</sequence>
<reference evidence="1" key="1">
    <citation type="journal article" date="2013" name="Environ. Microbiol.">
        <title>Microbiota from the distal guts of lean and obese adolescents exhibit partial functional redundancy besides clear differences in community structure.</title>
        <authorList>
            <person name="Ferrer M."/>
            <person name="Ruiz A."/>
            <person name="Lanza F."/>
            <person name="Haange S.B."/>
            <person name="Oberbach A."/>
            <person name="Till H."/>
            <person name="Bargiela R."/>
            <person name="Campoy C."/>
            <person name="Segura M.T."/>
            <person name="Richter M."/>
            <person name="von Bergen M."/>
            <person name="Seifert J."/>
            <person name="Suarez A."/>
        </authorList>
    </citation>
    <scope>NUCLEOTIDE SEQUENCE</scope>
</reference>